<keyword evidence="2" id="KW-1185">Reference proteome</keyword>
<organism evidence="1 2">
    <name type="scientific">Hypoxylon rubiginosum</name>
    <dbReference type="NCBI Taxonomy" id="110542"/>
    <lineage>
        <taxon>Eukaryota</taxon>
        <taxon>Fungi</taxon>
        <taxon>Dikarya</taxon>
        <taxon>Ascomycota</taxon>
        <taxon>Pezizomycotina</taxon>
        <taxon>Sordariomycetes</taxon>
        <taxon>Xylariomycetidae</taxon>
        <taxon>Xylariales</taxon>
        <taxon>Hypoxylaceae</taxon>
        <taxon>Hypoxylon</taxon>
    </lineage>
</organism>
<evidence type="ECO:0000313" key="1">
    <source>
        <dbReference type="EMBL" id="KAI6093780.1"/>
    </source>
</evidence>
<dbReference type="Proteomes" id="UP001497680">
    <property type="component" value="Unassembled WGS sequence"/>
</dbReference>
<comment type="caution">
    <text evidence="1">The sequence shown here is derived from an EMBL/GenBank/DDBJ whole genome shotgun (WGS) entry which is preliminary data.</text>
</comment>
<evidence type="ECO:0000313" key="2">
    <source>
        <dbReference type="Proteomes" id="UP001497680"/>
    </source>
</evidence>
<gene>
    <name evidence="1" type="ORF">F4821DRAFT_274206</name>
</gene>
<reference evidence="1 2" key="1">
    <citation type="journal article" date="2022" name="New Phytol.">
        <title>Ecological generalism drives hyperdiversity of secondary metabolite gene clusters in xylarialean endophytes.</title>
        <authorList>
            <person name="Franco M.E.E."/>
            <person name="Wisecaver J.H."/>
            <person name="Arnold A.E."/>
            <person name="Ju Y.M."/>
            <person name="Slot J.C."/>
            <person name="Ahrendt S."/>
            <person name="Moore L.P."/>
            <person name="Eastman K.E."/>
            <person name="Scott K."/>
            <person name="Konkel Z."/>
            <person name="Mondo S.J."/>
            <person name="Kuo A."/>
            <person name="Hayes R.D."/>
            <person name="Haridas S."/>
            <person name="Andreopoulos B."/>
            <person name="Riley R."/>
            <person name="LaButti K."/>
            <person name="Pangilinan J."/>
            <person name="Lipzen A."/>
            <person name="Amirebrahimi M."/>
            <person name="Yan J."/>
            <person name="Adam C."/>
            <person name="Keymanesh K."/>
            <person name="Ng V."/>
            <person name="Louie K."/>
            <person name="Northen T."/>
            <person name="Drula E."/>
            <person name="Henrissat B."/>
            <person name="Hsieh H.M."/>
            <person name="Youens-Clark K."/>
            <person name="Lutzoni F."/>
            <person name="Miadlikowska J."/>
            <person name="Eastwood D.C."/>
            <person name="Hamelin R.C."/>
            <person name="Grigoriev I.V."/>
            <person name="U'Ren J.M."/>
        </authorList>
    </citation>
    <scope>NUCLEOTIDE SEQUENCE [LARGE SCALE GENOMIC DNA]</scope>
    <source>
        <strain evidence="1 2">ER1909</strain>
    </source>
</reference>
<name>A0ACC0DLS8_9PEZI</name>
<sequence length="387" mass="42013">MVGLTGRFRKLKLPVSRGSREDDSNPSRTPTVPHNLRPPVLRNFSYPTNVGNPMQPPQFPSGPSTEQTQWDQLGEICSFSPDSVSRIGQARAPGLSDPFFFKSDTESYSHLDNDGEEFSIGISSDYLRNRESKSAEKEEPKDKTSKLSKGQSLGDRLLTQNPVTSRLKRNSLGQHKANVSFSTSRFLGLPSGSPDRPASSSGVPLIDTRLKPSSSTGVDPSPPSLPLGVTRDFSADDEGSLVSEEGPVHHKTALHSYHQGSGSISGSLKSKGDDYKPRWLSQLKGWVSVSDPSTQCLKQYEDTYTINAKPDHSQANDKLRLPAGVSPRDAVLLPGPGVYSDEPPSKEVKQIQQTRNRQGAVFQGSGSGSGCYSPSSSVAFDISKKYY</sequence>
<accession>A0ACC0DLS8</accession>
<protein>
    <submittedName>
        <fullName evidence="1">Uncharacterized protein</fullName>
    </submittedName>
</protein>
<proteinExistence type="predicted"/>
<dbReference type="EMBL" id="MU394280">
    <property type="protein sequence ID" value="KAI6093780.1"/>
    <property type="molecule type" value="Genomic_DNA"/>
</dbReference>